<dbReference type="Pfam" id="PF02784">
    <property type="entry name" value="Orn_Arg_deC_N"/>
    <property type="match status" value="1"/>
</dbReference>
<evidence type="ECO:0000256" key="2">
    <source>
        <dbReference type="ARBA" id="ARBA00022793"/>
    </source>
</evidence>
<dbReference type="GO" id="GO:0030170">
    <property type="term" value="F:pyridoxal phosphate binding"/>
    <property type="evidence" value="ECO:0007669"/>
    <property type="project" value="UniProtKB-UniRule"/>
</dbReference>
<dbReference type="InterPro" id="IPR022644">
    <property type="entry name" value="De-COase2_N"/>
</dbReference>
<dbReference type="PROSITE" id="PS00879">
    <property type="entry name" value="ODR_DC_2_2"/>
    <property type="match status" value="1"/>
</dbReference>
<feature type="binding site" evidence="6">
    <location>
        <position position="282"/>
    </location>
    <ligand>
        <name>pyridoxal 5'-phosphate</name>
        <dbReference type="ChEBI" id="CHEBI:597326"/>
    </ligand>
</feature>
<dbReference type="InterPro" id="IPR022657">
    <property type="entry name" value="De-COase2_CS"/>
</dbReference>
<feature type="binding site" evidence="6">
    <location>
        <position position="436"/>
    </location>
    <ligand>
        <name>substrate</name>
    </ligand>
</feature>
<dbReference type="SUPFAM" id="SSF51419">
    <property type="entry name" value="PLP-binding barrel"/>
    <property type="match status" value="1"/>
</dbReference>
<dbReference type="RefSeq" id="WP_091943271.1">
    <property type="nucleotide sequence ID" value="NZ_FOEE01000006.1"/>
</dbReference>
<accession>A0A1H8TKC8</accession>
<comment type="catalytic activity">
    <reaction evidence="6 9">
        <text>meso-2,6-diaminopimelate + H(+) = L-lysine + CO2</text>
        <dbReference type="Rhea" id="RHEA:15101"/>
        <dbReference type="ChEBI" id="CHEBI:15378"/>
        <dbReference type="ChEBI" id="CHEBI:16526"/>
        <dbReference type="ChEBI" id="CHEBI:32551"/>
        <dbReference type="ChEBI" id="CHEBI:57791"/>
        <dbReference type="EC" id="4.1.1.20"/>
    </reaction>
</comment>
<dbReference type="CDD" id="cd06828">
    <property type="entry name" value="PLPDE_III_DapDC"/>
    <property type="match status" value="1"/>
</dbReference>
<keyword evidence="2 6" id="KW-0210">Decarboxylase</keyword>
<name>A0A1H8TKC8_9ACTN</name>
<dbReference type="EC" id="4.1.1.20" evidence="6 7"/>
<feature type="binding site" evidence="6">
    <location>
        <begin position="324"/>
        <end position="327"/>
    </location>
    <ligand>
        <name>pyridoxal 5'-phosphate</name>
        <dbReference type="ChEBI" id="CHEBI:597326"/>
    </ligand>
</feature>
<dbReference type="InterPro" id="IPR029066">
    <property type="entry name" value="PLP-binding_barrel"/>
</dbReference>
<evidence type="ECO:0000256" key="9">
    <source>
        <dbReference type="RuleBase" id="RU003738"/>
    </source>
</evidence>
<evidence type="ECO:0000313" key="13">
    <source>
        <dbReference type="EMBL" id="SEO91432.1"/>
    </source>
</evidence>
<dbReference type="NCBIfam" id="TIGR01048">
    <property type="entry name" value="lysA"/>
    <property type="match status" value="1"/>
</dbReference>
<keyword evidence="4 6" id="KW-0457">Lysine biosynthesis</keyword>
<feature type="binding site" evidence="6">
    <location>
        <position position="407"/>
    </location>
    <ligand>
        <name>substrate</name>
    </ligand>
</feature>
<dbReference type="AlphaFoldDB" id="A0A1H8TKC8"/>
<dbReference type="InterPro" id="IPR009006">
    <property type="entry name" value="Ala_racemase/Decarboxylase_C"/>
</dbReference>
<feature type="active site" description="Proton donor" evidence="8">
    <location>
        <position position="406"/>
    </location>
</feature>
<proteinExistence type="inferred from homology"/>
<feature type="modified residue" description="N6-(pyridoxal phosphate)lysine" evidence="6 8">
    <location>
        <position position="96"/>
    </location>
</feature>
<comment type="function">
    <text evidence="6">Specifically catalyzes the decarboxylation of meso-diaminopimelate (meso-DAP) to L-lysine.</text>
</comment>
<dbReference type="InterPro" id="IPR022643">
    <property type="entry name" value="De-COase2_C"/>
</dbReference>
<evidence type="ECO:0000256" key="4">
    <source>
        <dbReference type="ARBA" id="ARBA00023154"/>
    </source>
</evidence>
<evidence type="ECO:0000256" key="5">
    <source>
        <dbReference type="ARBA" id="ARBA00023239"/>
    </source>
</evidence>
<evidence type="ECO:0000256" key="6">
    <source>
        <dbReference type="HAMAP-Rule" id="MF_02120"/>
    </source>
</evidence>
<feature type="region of interest" description="Disordered" evidence="10">
    <location>
        <begin position="1"/>
        <end position="27"/>
    </location>
</feature>
<dbReference type="PRINTS" id="PR01179">
    <property type="entry name" value="ODADCRBXLASE"/>
</dbReference>
<dbReference type="PANTHER" id="PTHR43727">
    <property type="entry name" value="DIAMINOPIMELATE DECARBOXYLASE"/>
    <property type="match status" value="1"/>
</dbReference>
<dbReference type="InterPro" id="IPR000183">
    <property type="entry name" value="Orn/DAP/Arg_de-COase"/>
</dbReference>
<feature type="binding site" evidence="6">
    <location>
        <position position="327"/>
    </location>
    <ligand>
        <name>substrate</name>
    </ligand>
</feature>
<evidence type="ECO:0000259" key="11">
    <source>
        <dbReference type="Pfam" id="PF00278"/>
    </source>
</evidence>
<dbReference type="GO" id="GO:0008836">
    <property type="term" value="F:diaminopimelate decarboxylase activity"/>
    <property type="evidence" value="ECO:0007669"/>
    <property type="project" value="UniProtKB-UniRule"/>
</dbReference>
<dbReference type="STRING" id="673521.SAMN05660991_02353"/>
<feature type="region of interest" description="Disordered" evidence="10">
    <location>
        <begin position="489"/>
        <end position="513"/>
    </location>
</feature>
<dbReference type="PANTHER" id="PTHR43727:SF2">
    <property type="entry name" value="GROUP IV DECARBOXYLASE"/>
    <property type="match status" value="1"/>
</dbReference>
<dbReference type="Pfam" id="PF00278">
    <property type="entry name" value="Orn_DAP_Arg_deC"/>
    <property type="match status" value="1"/>
</dbReference>
<dbReference type="EMBL" id="FOEE01000006">
    <property type="protein sequence ID" value="SEO91432.1"/>
    <property type="molecule type" value="Genomic_DNA"/>
</dbReference>
<comment type="cofactor">
    <cofactor evidence="1 6 8 9">
        <name>pyridoxal 5'-phosphate</name>
        <dbReference type="ChEBI" id="CHEBI:597326"/>
    </cofactor>
</comment>
<feature type="binding site" evidence="6">
    <location>
        <position position="375"/>
    </location>
    <ligand>
        <name>substrate</name>
    </ligand>
</feature>
<dbReference type="FunFam" id="3.20.20.10:FF:000003">
    <property type="entry name" value="Diaminopimelate decarboxylase"/>
    <property type="match status" value="1"/>
</dbReference>
<dbReference type="UniPathway" id="UPA00034">
    <property type="reaction ID" value="UER00027"/>
</dbReference>
<comment type="subunit">
    <text evidence="6">Homodimer.</text>
</comment>
<comment type="pathway">
    <text evidence="6 9">Amino-acid biosynthesis; L-lysine biosynthesis via DAP pathway; L-lysine from DL-2,6-diaminopimelate: step 1/1.</text>
</comment>
<evidence type="ECO:0000259" key="12">
    <source>
        <dbReference type="Pfam" id="PF02784"/>
    </source>
</evidence>
<protein>
    <recommendedName>
        <fullName evidence="6 7">Diaminopimelate decarboxylase</fullName>
        <shortName evidence="6">DAP decarboxylase</shortName>
        <shortName evidence="6">DAPDC</shortName>
        <ecNumber evidence="6 7">4.1.1.20</ecNumber>
    </recommendedName>
</protein>
<dbReference type="InterPro" id="IPR002986">
    <property type="entry name" value="DAP_deCOOHase_LysA"/>
</dbReference>
<reference evidence="14" key="1">
    <citation type="submission" date="2016-10" db="EMBL/GenBank/DDBJ databases">
        <authorList>
            <person name="Varghese N."/>
            <person name="Submissions S."/>
        </authorList>
    </citation>
    <scope>NUCLEOTIDE SEQUENCE [LARGE SCALE GENOMIC DNA]</scope>
    <source>
        <strain evidence="14">DSM 45413</strain>
    </source>
</reference>
<dbReference type="OrthoDB" id="9802241at2"/>
<evidence type="ECO:0000256" key="1">
    <source>
        <dbReference type="ARBA" id="ARBA00001933"/>
    </source>
</evidence>
<sequence length="513" mass="53217">MRAHPAGPLHGGFEQPTPAGQPPADLGALDAHVWPRSATRVDGELHLAGRPVTQLAREHGTPLFVLDEADFRGRAADFATAFGGDGMDADVHYASKAFLCGQVARWIAEDGLHLDACSGNELVVALTAGFPAERISLHGNNKSLVELRLAVDAGIGHVVVDSFDEIERLVPLAAARVAAGGSPVPVLIRTTVGIEAHTHEFIATAHEDQKFGFSLATGDALTAAVRIIREPALHLTGLHSHIGSQIFDTAGFEAAAHRVVGLLGQIAQATGEVLGELNLGGGFGIAYLPDDDPVTPADVARRLRTVVAAECAALDLPVPRLAVEPGRAIAGPGTVTLYEIGTIKPVRLGAGSASGGGAPVRNYVSVDGGMSDNIRTALYDAAYTCVLANRTSTAPPALCRVVGKHCESGDVLVRDLWLPSDVVPGDLLAVAATGAYCWSMASNYNYLLKPPVVAVRDGVATEIVRRQTLSDVFALDAVLAGLPAPSPAIDQPAPEHAAGARSTGSRVGAEVRP</sequence>
<dbReference type="Gene3D" id="3.20.20.10">
    <property type="entry name" value="Alanine racemase"/>
    <property type="match status" value="1"/>
</dbReference>
<dbReference type="PROSITE" id="PS00878">
    <property type="entry name" value="ODR_DC_2_1"/>
    <property type="match status" value="1"/>
</dbReference>
<dbReference type="GO" id="GO:0009089">
    <property type="term" value="P:lysine biosynthetic process via diaminopimelate"/>
    <property type="evidence" value="ECO:0007669"/>
    <property type="project" value="UniProtKB-UniRule"/>
</dbReference>
<dbReference type="Gene3D" id="2.40.37.10">
    <property type="entry name" value="Lyase, Ornithine Decarboxylase, Chain A, domain 1"/>
    <property type="match status" value="1"/>
</dbReference>
<keyword evidence="14" id="KW-1185">Reference proteome</keyword>
<evidence type="ECO:0000256" key="10">
    <source>
        <dbReference type="SAM" id="MobiDB-lite"/>
    </source>
</evidence>
<evidence type="ECO:0000256" key="7">
    <source>
        <dbReference type="NCBIfam" id="TIGR01048"/>
    </source>
</evidence>
<evidence type="ECO:0000256" key="8">
    <source>
        <dbReference type="PIRSR" id="PIRSR600183-50"/>
    </source>
</evidence>
<dbReference type="InterPro" id="IPR022653">
    <property type="entry name" value="De-COase2_pyr-phos_BS"/>
</dbReference>
<dbReference type="Proteomes" id="UP000198960">
    <property type="component" value="Unassembled WGS sequence"/>
</dbReference>
<evidence type="ECO:0000256" key="3">
    <source>
        <dbReference type="ARBA" id="ARBA00022898"/>
    </source>
</evidence>
<dbReference type="PRINTS" id="PR01181">
    <property type="entry name" value="DAPDCRBXLASE"/>
</dbReference>
<keyword evidence="5 6" id="KW-0456">Lyase</keyword>
<feature type="domain" description="Orn/DAP/Arg decarboxylase 2 C-terminal" evidence="11">
    <location>
        <begin position="357"/>
        <end position="434"/>
    </location>
</feature>
<keyword evidence="3 6" id="KW-0663">Pyridoxal phosphate</keyword>
<keyword evidence="6" id="KW-0028">Amino-acid biosynthesis</keyword>
<organism evidence="13 14">
    <name type="scientific">Trujillonella endophytica</name>
    <dbReference type="NCBI Taxonomy" id="673521"/>
    <lineage>
        <taxon>Bacteria</taxon>
        <taxon>Bacillati</taxon>
        <taxon>Actinomycetota</taxon>
        <taxon>Actinomycetes</taxon>
        <taxon>Geodermatophilales</taxon>
        <taxon>Geodermatophilaceae</taxon>
        <taxon>Trujillonella</taxon>
    </lineage>
</organism>
<gene>
    <name evidence="6" type="primary">lysA</name>
    <name evidence="13" type="ORF">SAMN05660991_02353</name>
</gene>
<comment type="similarity">
    <text evidence="6">Belongs to the Orn/Lys/Arg decarboxylase class-II family. LysA subfamily.</text>
</comment>
<dbReference type="SUPFAM" id="SSF50621">
    <property type="entry name" value="Alanine racemase C-terminal domain-like"/>
    <property type="match status" value="1"/>
</dbReference>
<feature type="binding site" evidence="6">
    <location>
        <position position="436"/>
    </location>
    <ligand>
        <name>pyridoxal 5'-phosphate</name>
        <dbReference type="ChEBI" id="CHEBI:597326"/>
    </ligand>
</feature>
<dbReference type="HAMAP" id="MF_02120">
    <property type="entry name" value="LysA"/>
    <property type="match status" value="1"/>
</dbReference>
<evidence type="ECO:0000313" key="14">
    <source>
        <dbReference type="Proteomes" id="UP000198960"/>
    </source>
</evidence>
<feature type="domain" description="Orn/DAP/Arg decarboxylase 2 N-terminal" evidence="12">
    <location>
        <begin position="70"/>
        <end position="330"/>
    </location>
</feature>
<feature type="binding site" evidence="6">
    <location>
        <position position="379"/>
    </location>
    <ligand>
        <name>substrate</name>
    </ligand>
</feature>